<dbReference type="AlphaFoldDB" id="A0A286UV69"/>
<dbReference type="PROSITE" id="PS50294">
    <property type="entry name" value="WD_REPEATS_REGION"/>
    <property type="match status" value="3"/>
</dbReference>
<evidence type="ECO:0000256" key="1">
    <source>
        <dbReference type="ARBA" id="ARBA00022574"/>
    </source>
</evidence>
<comment type="caution">
    <text evidence="6">The sequence shown here is derived from an EMBL/GenBank/DDBJ whole genome shotgun (WGS) entry which is preliminary data.</text>
</comment>
<keyword evidence="1 3" id="KW-0853">WD repeat</keyword>
<dbReference type="OrthoDB" id="972532at2759"/>
<dbReference type="InterPro" id="IPR015943">
    <property type="entry name" value="WD40/YVTN_repeat-like_dom_sf"/>
</dbReference>
<dbReference type="PROSITE" id="PS50896">
    <property type="entry name" value="LISH"/>
    <property type="match status" value="1"/>
</dbReference>
<feature type="region of interest" description="Disordered" evidence="4">
    <location>
        <begin position="643"/>
        <end position="663"/>
    </location>
</feature>
<organism evidence="6 7">
    <name type="scientific">Pyrrhoderma noxium</name>
    <dbReference type="NCBI Taxonomy" id="2282107"/>
    <lineage>
        <taxon>Eukaryota</taxon>
        <taxon>Fungi</taxon>
        <taxon>Dikarya</taxon>
        <taxon>Basidiomycota</taxon>
        <taxon>Agaricomycotina</taxon>
        <taxon>Agaricomycetes</taxon>
        <taxon>Hymenochaetales</taxon>
        <taxon>Hymenochaetaceae</taxon>
        <taxon>Pyrrhoderma</taxon>
    </lineage>
</organism>
<dbReference type="InterPro" id="IPR006595">
    <property type="entry name" value="CTLH_C"/>
</dbReference>
<feature type="repeat" description="WD" evidence="3">
    <location>
        <begin position="529"/>
        <end position="569"/>
    </location>
</feature>
<dbReference type="GO" id="GO:0043161">
    <property type="term" value="P:proteasome-mediated ubiquitin-dependent protein catabolic process"/>
    <property type="evidence" value="ECO:0007669"/>
    <property type="project" value="TreeGrafter"/>
</dbReference>
<evidence type="ECO:0000256" key="2">
    <source>
        <dbReference type="ARBA" id="ARBA00022737"/>
    </source>
</evidence>
<sequence length="864" mass="96361">MYILLYCSRPAQTTSQHYRTRFRLKFTTIDPSTHSSQPSAPIEPQGDAIRSSAESTERTLVAVQTGTLFPASTSRTTSEPFTHLTTSNSLYHLASDSASFDLQQGSPNYTSSRTRTRSEFEHQQEEGTIRLGSRSPTSSSHRVYSNEEQHARKRRKHNKGNSLSTEYFSPRSLSEMRIVDSAENDSASTLSVSINSESSFENSAPREMANGNGSPSQASVWTDDGSLLINGNGVSTNGLKRNIKEDVTTSNRPIPQVTLPGTRLFEDSCIDREEFIRLVIQSLRDVGYLESASTLEAESGYKMEAPDVSHFRTYILHGQWREAESCIDNLAIKGEEDRRVFHFLISQQKYLELLESQNVNTALQVLRNELAVFNAGVDELHSLSSLIMCSNAEDLRSRAKWDGSKGTSRRTLLSNLQQLIPSSIMMPERRFPAIIEQAFTHQRTNCLYHNAPYTPESFSLYTDHHCSRDGFPLLTTNILKQHTDEVWNIRWSHDGQYLASASKDQTAFIWRIGPETEPNVRDCSLEKKLLNHQYPVNCLAWSPDDKVLLTSADPVIKVWDHKSGACTHELTAHEETISALEWLPDGTHFLSGGLDRKILLWNAEDYQYELWTKSTIRVTDLAIASDLSRLVIIGLEYLPIPPTSKPTSQQDQSNSGGAGASQQYANTKENRLIIYDYASKKQEASILLEGELTSVKISQDSRFALVNHAPDEVQLWDLESGRMARKFTGQRQGHHVIRSCFGGIDGNFAVSGSEDGRVYIWHRDTGVLLEVLQGHGAGSVNAVAWNPVNERLFASCSDDGTVRIWESPHAALLAGVSVESSTSRTMDRSKKGKSREAPTITTKSSSGTLVEASSDTNSSRSMFI</sequence>
<dbReference type="STRING" id="2282107.A0A286UV69"/>
<dbReference type="EMBL" id="NBII01000001">
    <property type="protein sequence ID" value="PAV23489.1"/>
    <property type="molecule type" value="Genomic_DNA"/>
</dbReference>
<feature type="region of interest" description="Disordered" evidence="4">
    <location>
        <begin position="184"/>
        <end position="222"/>
    </location>
</feature>
<dbReference type="InterPro" id="IPR001680">
    <property type="entry name" value="WD40_rpt"/>
</dbReference>
<feature type="compositionally biased region" description="Basic and acidic residues" evidence="4">
    <location>
        <begin position="116"/>
        <end position="128"/>
    </location>
</feature>
<reference evidence="6 7" key="1">
    <citation type="journal article" date="2017" name="Mol. Ecol.">
        <title>Comparative and population genomic landscape of Phellinus noxius: A hypervariable fungus causing root rot in trees.</title>
        <authorList>
            <person name="Chung C.L."/>
            <person name="Lee T.J."/>
            <person name="Akiba M."/>
            <person name="Lee H.H."/>
            <person name="Kuo T.H."/>
            <person name="Liu D."/>
            <person name="Ke H.M."/>
            <person name="Yokoi T."/>
            <person name="Roa M.B."/>
            <person name="Lu M.J."/>
            <person name="Chang Y.Y."/>
            <person name="Ann P.J."/>
            <person name="Tsai J.N."/>
            <person name="Chen C.Y."/>
            <person name="Tzean S.S."/>
            <person name="Ota Y."/>
            <person name="Hattori T."/>
            <person name="Sahashi N."/>
            <person name="Liou R.F."/>
            <person name="Kikuchi T."/>
            <person name="Tsai I.J."/>
        </authorList>
    </citation>
    <scope>NUCLEOTIDE SEQUENCE [LARGE SCALE GENOMIC DNA]</scope>
    <source>
        <strain evidence="6 7">FFPRI411160</strain>
    </source>
</reference>
<feature type="repeat" description="WD" evidence="3">
    <location>
        <begin position="570"/>
        <end position="602"/>
    </location>
</feature>
<feature type="repeat" description="WD" evidence="3">
    <location>
        <begin position="780"/>
        <end position="806"/>
    </location>
</feature>
<evidence type="ECO:0000256" key="3">
    <source>
        <dbReference type="PROSITE-ProRule" id="PRU00221"/>
    </source>
</evidence>
<evidence type="ECO:0000313" key="7">
    <source>
        <dbReference type="Proteomes" id="UP000217199"/>
    </source>
</evidence>
<feature type="compositionally biased region" description="Polar residues" evidence="4">
    <location>
        <begin position="101"/>
        <end position="113"/>
    </location>
</feature>
<name>A0A286UV69_9AGAM</name>
<dbReference type="PANTHER" id="PTHR22838">
    <property type="entry name" value="WD REPEAT PROTEIN 26-RELATED"/>
    <property type="match status" value="1"/>
</dbReference>
<accession>A0A286UV69</accession>
<dbReference type="SMART" id="SM00320">
    <property type="entry name" value="WD40"/>
    <property type="match status" value="6"/>
</dbReference>
<dbReference type="PROSITE" id="PS50082">
    <property type="entry name" value="WD_REPEATS_2"/>
    <property type="match status" value="4"/>
</dbReference>
<evidence type="ECO:0000313" key="6">
    <source>
        <dbReference type="EMBL" id="PAV23489.1"/>
    </source>
</evidence>
<dbReference type="PROSITE" id="PS50897">
    <property type="entry name" value="CTLH"/>
    <property type="match status" value="1"/>
</dbReference>
<dbReference type="SMART" id="SM00668">
    <property type="entry name" value="CTLH"/>
    <property type="match status" value="1"/>
</dbReference>
<feature type="compositionally biased region" description="Polar residues" evidence="4">
    <location>
        <begin position="645"/>
        <end position="663"/>
    </location>
</feature>
<proteinExistence type="predicted"/>
<dbReference type="InterPro" id="IPR036322">
    <property type="entry name" value="WD40_repeat_dom_sf"/>
</dbReference>
<feature type="compositionally biased region" description="Polar residues" evidence="4">
    <location>
        <begin position="29"/>
        <end position="39"/>
    </location>
</feature>
<keyword evidence="2" id="KW-0677">Repeat</keyword>
<dbReference type="PANTHER" id="PTHR22838:SF0">
    <property type="entry name" value="WD REPEAT-CONTAINING PROTEIN 26"/>
    <property type="match status" value="1"/>
</dbReference>
<dbReference type="FunCoup" id="A0A286UV69">
    <property type="interactions" value="253"/>
</dbReference>
<feature type="region of interest" description="Disordered" evidence="4">
    <location>
        <begin position="822"/>
        <end position="864"/>
    </location>
</feature>
<evidence type="ECO:0000256" key="4">
    <source>
        <dbReference type="SAM" id="MobiDB-lite"/>
    </source>
</evidence>
<dbReference type="Gene3D" id="2.130.10.10">
    <property type="entry name" value="YVTN repeat-like/Quinoprotein amine dehydrogenase"/>
    <property type="match status" value="2"/>
</dbReference>
<feature type="compositionally biased region" description="Polar residues" evidence="4">
    <location>
        <begin position="184"/>
        <end position="202"/>
    </location>
</feature>
<dbReference type="GO" id="GO:0034657">
    <property type="term" value="C:GID complex"/>
    <property type="evidence" value="ECO:0007669"/>
    <property type="project" value="TreeGrafter"/>
</dbReference>
<dbReference type="CDD" id="cd00200">
    <property type="entry name" value="WD40"/>
    <property type="match status" value="1"/>
</dbReference>
<dbReference type="Proteomes" id="UP000217199">
    <property type="component" value="Unassembled WGS sequence"/>
</dbReference>
<protein>
    <submittedName>
        <fullName evidence="6">WD40 domain containing protein</fullName>
    </submittedName>
</protein>
<evidence type="ECO:0000259" key="5">
    <source>
        <dbReference type="PROSITE" id="PS50897"/>
    </source>
</evidence>
<dbReference type="InterPro" id="IPR054080">
    <property type="entry name" value="TPR1-like_2nd"/>
</dbReference>
<dbReference type="Pfam" id="PF23627">
    <property type="entry name" value="LisH_WDR26"/>
    <property type="match status" value="1"/>
</dbReference>
<dbReference type="SUPFAM" id="SSF50978">
    <property type="entry name" value="WD40 repeat-like"/>
    <property type="match status" value="1"/>
</dbReference>
<feature type="compositionally biased region" description="Polar residues" evidence="4">
    <location>
        <begin position="211"/>
        <end position="220"/>
    </location>
</feature>
<feature type="compositionally biased region" description="Polar residues" evidence="4">
    <location>
        <begin position="134"/>
        <end position="143"/>
    </location>
</feature>
<feature type="region of interest" description="Disordered" evidence="4">
    <location>
        <begin position="101"/>
        <end position="168"/>
    </location>
</feature>
<feature type="domain" description="CTLH" evidence="5">
    <location>
        <begin position="315"/>
        <end position="361"/>
    </location>
</feature>
<feature type="compositionally biased region" description="Polar residues" evidence="4">
    <location>
        <begin position="839"/>
        <end position="864"/>
    </location>
</feature>
<keyword evidence="7" id="KW-1185">Reference proteome</keyword>
<dbReference type="InterPro" id="IPR051350">
    <property type="entry name" value="WD_repeat-ST_regulator"/>
</dbReference>
<dbReference type="Pfam" id="PF00400">
    <property type="entry name" value="WD40"/>
    <property type="match status" value="5"/>
</dbReference>
<dbReference type="Pfam" id="PF21889">
    <property type="entry name" value="TPR1-like_2nd"/>
    <property type="match status" value="1"/>
</dbReference>
<dbReference type="InParanoid" id="A0A286UV69"/>
<feature type="repeat" description="WD" evidence="3">
    <location>
        <begin position="479"/>
        <end position="512"/>
    </location>
</feature>
<gene>
    <name evidence="6" type="ORF">PNOK_0055700</name>
</gene>
<dbReference type="InterPro" id="IPR006594">
    <property type="entry name" value="LisH"/>
</dbReference>
<feature type="region of interest" description="Disordered" evidence="4">
    <location>
        <begin position="29"/>
        <end position="56"/>
    </location>
</feature>